<accession>A0A0V1BLB6</accession>
<comment type="subcellular location">
    <subcellularLocation>
        <location evidence="1">Membrane</location>
        <topology evidence="1">Multi-pass membrane protein</topology>
    </subcellularLocation>
</comment>
<evidence type="ECO:0000256" key="5">
    <source>
        <dbReference type="SAM" id="Phobius"/>
    </source>
</evidence>
<reference evidence="6 7" key="1">
    <citation type="submission" date="2015-01" db="EMBL/GenBank/DDBJ databases">
        <title>Evolution of Trichinella species and genotypes.</title>
        <authorList>
            <person name="Korhonen P.K."/>
            <person name="Edoardo P."/>
            <person name="Giuseppe L.R."/>
            <person name="Gasser R.B."/>
        </authorList>
    </citation>
    <scope>NUCLEOTIDE SEQUENCE [LARGE SCALE GENOMIC DNA]</scope>
    <source>
        <strain evidence="6">ISS3</strain>
    </source>
</reference>
<feature type="transmembrane region" description="Helical" evidence="5">
    <location>
        <begin position="192"/>
        <end position="213"/>
    </location>
</feature>
<keyword evidence="3 5" id="KW-1133">Transmembrane helix</keyword>
<evidence type="ECO:0000256" key="4">
    <source>
        <dbReference type="ARBA" id="ARBA00023136"/>
    </source>
</evidence>
<dbReference type="SMART" id="SM01417">
    <property type="entry name" value="Solute_trans_a"/>
    <property type="match status" value="1"/>
</dbReference>
<proteinExistence type="predicted"/>
<feature type="transmembrane region" description="Helical" evidence="5">
    <location>
        <begin position="124"/>
        <end position="145"/>
    </location>
</feature>
<gene>
    <name evidence="6" type="primary">osta-3</name>
    <name evidence="6" type="ORF">T01_5099</name>
</gene>
<name>A0A0V1BLB6_TRISP</name>
<feature type="transmembrane region" description="Helical" evidence="5">
    <location>
        <begin position="59"/>
        <end position="86"/>
    </location>
</feature>
<dbReference type="FunCoup" id="A0A0V1BLB6">
    <property type="interactions" value="66"/>
</dbReference>
<dbReference type="InterPro" id="IPR005178">
    <property type="entry name" value="Ostalpha/TMEM184C"/>
</dbReference>
<dbReference type="AlphaFoldDB" id="A0A0V1BLB6"/>
<dbReference type="InParanoid" id="A0A0V1BLB6"/>
<evidence type="ECO:0000313" key="7">
    <source>
        <dbReference type="Proteomes" id="UP000054776"/>
    </source>
</evidence>
<feature type="transmembrane region" description="Helical" evidence="5">
    <location>
        <begin position="225"/>
        <end position="248"/>
    </location>
</feature>
<dbReference type="STRING" id="6334.A0A0V1BLB6"/>
<keyword evidence="7" id="KW-1185">Reference proteome</keyword>
<sequence length="464" mass="53065">MRVEVILWNSSFSFHLSLERPMNQTEMVEHVNINVTANVSCSKLITPTFYDYMSRIDNVTLSLIVFCCVETLITFILFVICCHFFCTYVSSSARSSKLAWLAGIFPLASGASCIGMIVPRAMPLSDMIIVLYISRCLFGFVDLVIDCCGGMQSMSDEHSVFQLKLNTGPCCCCFVCLPKLSPTVKNIRIMRFFVYQNAIFRPILFFFIGVFWVDRWGSFDTEMPFKPFITTLVVLSSLIALYGVNVFHMTTKEPLKKYKIYILMSIIQFIILIFNLQAPIFLACSSLVSCDEMLLPNYAKTSLWHHMVVVTECLLLFSLAMWFFRPQGNCMFDKFYISRADQHVERNETVHLKPELLIGPRKAVESRTAAQGIHNSPNEDCRMLSGRHGSVEFTELEMLKNAAMLTISEVNFKNSQKSIDNEKSTISQVSYSKWSATVWIYKSHAWKGNLIDHRLFQCTDNLQC</sequence>
<keyword evidence="4 5" id="KW-0472">Membrane</keyword>
<feature type="transmembrane region" description="Helical" evidence="5">
    <location>
        <begin position="303"/>
        <end position="324"/>
    </location>
</feature>
<keyword evidence="2 5" id="KW-0812">Transmembrane</keyword>
<feature type="transmembrane region" description="Helical" evidence="5">
    <location>
        <begin position="260"/>
        <end position="283"/>
    </location>
</feature>
<feature type="transmembrane region" description="Helical" evidence="5">
    <location>
        <begin position="98"/>
        <end position="118"/>
    </location>
</feature>
<evidence type="ECO:0000313" key="6">
    <source>
        <dbReference type="EMBL" id="KRY37570.1"/>
    </source>
</evidence>
<dbReference type="EMBL" id="JYDH01000032">
    <property type="protein sequence ID" value="KRY37570.1"/>
    <property type="molecule type" value="Genomic_DNA"/>
</dbReference>
<dbReference type="GO" id="GO:0016020">
    <property type="term" value="C:membrane"/>
    <property type="evidence" value="ECO:0007669"/>
    <property type="project" value="UniProtKB-SubCell"/>
</dbReference>
<evidence type="ECO:0000256" key="3">
    <source>
        <dbReference type="ARBA" id="ARBA00022989"/>
    </source>
</evidence>
<evidence type="ECO:0000256" key="1">
    <source>
        <dbReference type="ARBA" id="ARBA00004141"/>
    </source>
</evidence>
<dbReference type="PANTHER" id="PTHR23423">
    <property type="entry name" value="ORGANIC SOLUTE TRANSPORTER-RELATED"/>
    <property type="match status" value="1"/>
</dbReference>
<comment type="caution">
    <text evidence="6">The sequence shown here is derived from an EMBL/GenBank/DDBJ whole genome shotgun (WGS) entry which is preliminary data.</text>
</comment>
<protein>
    <submittedName>
        <fullName evidence="6">Organic solute transporter alpha-like protein 3</fullName>
    </submittedName>
</protein>
<dbReference type="OrthoDB" id="5832279at2759"/>
<dbReference type="Pfam" id="PF03619">
    <property type="entry name" value="Solute_trans_a"/>
    <property type="match status" value="1"/>
</dbReference>
<evidence type="ECO:0000256" key="2">
    <source>
        <dbReference type="ARBA" id="ARBA00022692"/>
    </source>
</evidence>
<organism evidence="6 7">
    <name type="scientific">Trichinella spiralis</name>
    <name type="common">Trichina worm</name>
    <dbReference type="NCBI Taxonomy" id="6334"/>
    <lineage>
        <taxon>Eukaryota</taxon>
        <taxon>Metazoa</taxon>
        <taxon>Ecdysozoa</taxon>
        <taxon>Nematoda</taxon>
        <taxon>Enoplea</taxon>
        <taxon>Dorylaimia</taxon>
        <taxon>Trichinellida</taxon>
        <taxon>Trichinellidae</taxon>
        <taxon>Trichinella</taxon>
    </lineage>
</organism>
<dbReference type="Proteomes" id="UP000054776">
    <property type="component" value="Unassembled WGS sequence"/>
</dbReference>